<dbReference type="Proteomes" id="UP000663193">
    <property type="component" value="Chromosome 7"/>
</dbReference>
<evidence type="ECO:0000256" key="2">
    <source>
        <dbReference type="RuleBase" id="RU000682"/>
    </source>
</evidence>
<feature type="DNA-binding region" description="Homeobox" evidence="1">
    <location>
        <begin position="135"/>
        <end position="194"/>
    </location>
</feature>
<dbReference type="Gene3D" id="1.10.10.60">
    <property type="entry name" value="Homeodomain-like"/>
    <property type="match status" value="1"/>
</dbReference>
<dbReference type="CDD" id="cd00086">
    <property type="entry name" value="homeodomain"/>
    <property type="match status" value="1"/>
</dbReference>
<keyword evidence="6" id="KW-1185">Reference proteome</keyword>
<evidence type="ECO:0000313" key="6">
    <source>
        <dbReference type="Proteomes" id="UP000663193"/>
    </source>
</evidence>
<dbReference type="InterPro" id="IPR013087">
    <property type="entry name" value="Znf_C2H2_type"/>
</dbReference>
<dbReference type="OrthoDB" id="3798808at2759"/>
<feature type="compositionally biased region" description="Low complexity" evidence="3">
    <location>
        <begin position="294"/>
        <end position="315"/>
    </location>
</feature>
<name>A0A7U2F277_PHANO</name>
<proteinExistence type="predicted"/>
<accession>A0A7U2F277</accession>
<dbReference type="Pfam" id="PF00046">
    <property type="entry name" value="Homeodomain"/>
    <property type="match status" value="1"/>
</dbReference>
<evidence type="ECO:0000313" key="5">
    <source>
        <dbReference type="EMBL" id="QRC97313.1"/>
    </source>
</evidence>
<dbReference type="SUPFAM" id="SSF46689">
    <property type="entry name" value="Homeodomain-like"/>
    <property type="match status" value="1"/>
</dbReference>
<keyword evidence="1 2" id="KW-0238">DNA-binding</keyword>
<feature type="domain" description="Homeobox" evidence="4">
    <location>
        <begin position="133"/>
        <end position="193"/>
    </location>
</feature>
<protein>
    <recommendedName>
        <fullName evidence="4">Homeobox domain-containing protein</fullName>
    </recommendedName>
</protein>
<feature type="region of interest" description="Disordered" evidence="3">
    <location>
        <begin position="204"/>
        <end position="236"/>
    </location>
</feature>
<evidence type="ECO:0000256" key="1">
    <source>
        <dbReference type="PROSITE-ProRule" id="PRU00108"/>
    </source>
</evidence>
<keyword evidence="1 2" id="KW-0539">Nucleus</keyword>
<feature type="compositionally biased region" description="Low complexity" evidence="3">
    <location>
        <begin position="214"/>
        <end position="229"/>
    </location>
</feature>
<feature type="region of interest" description="Disordered" evidence="3">
    <location>
        <begin position="339"/>
        <end position="362"/>
    </location>
</feature>
<feature type="region of interest" description="Disordered" evidence="3">
    <location>
        <begin position="276"/>
        <end position="317"/>
    </location>
</feature>
<dbReference type="VEuPathDB" id="FungiDB:JI435_089030"/>
<organism evidence="5 6">
    <name type="scientific">Phaeosphaeria nodorum (strain SN15 / ATCC MYA-4574 / FGSC 10173)</name>
    <name type="common">Glume blotch fungus</name>
    <name type="synonym">Parastagonospora nodorum</name>
    <dbReference type="NCBI Taxonomy" id="321614"/>
    <lineage>
        <taxon>Eukaryota</taxon>
        <taxon>Fungi</taxon>
        <taxon>Dikarya</taxon>
        <taxon>Ascomycota</taxon>
        <taxon>Pezizomycotina</taxon>
        <taxon>Dothideomycetes</taxon>
        <taxon>Pleosporomycetidae</taxon>
        <taxon>Pleosporales</taxon>
        <taxon>Pleosporineae</taxon>
        <taxon>Phaeosphaeriaceae</taxon>
        <taxon>Parastagonospora</taxon>
    </lineage>
</organism>
<comment type="subcellular location">
    <subcellularLocation>
        <location evidence="1 2">Nucleus</location>
    </subcellularLocation>
</comment>
<evidence type="ECO:0000259" key="4">
    <source>
        <dbReference type="PROSITE" id="PS50071"/>
    </source>
</evidence>
<dbReference type="AlphaFoldDB" id="A0A7U2F277"/>
<dbReference type="EMBL" id="CP069029">
    <property type="protein sequence ID" value="QRC97313.1"/>
    <property type="molecule type" value="Genomic_DNA"/>
</dbReference>
<keyword evidence="1 2" id="KW-0371">Homeobox</keyword>
<dbReference type="SMART" id="SM00355">
    <property type="entry name" value="ZnF_C2H2"/>
    <property type="match status" value="3"/>
</dbReference>
<dbReference type="GO" id="GO:0003677">
    <property type="term" value="F:DNA binding"/>
    <property type="evidence" value="ECO:0007669"/>
    <property type="project" value="UniProtKB-UniRule"/>
</dbReference>
<sequence length="692" mass="78004">MAFNWSFPMQPYAVYDTRDDEVIEPAFVHPFDNFYESEEIFESFHSLSVEPWAGLGCTCELSFITCDEHNKQQFFEPPAISATARTVGEGLQPAQHTVSWEHHISPHDSVTTPLDDAVSPPSLPVMQNQNTAPQRAKRRTVISSSNKRILEEQFALDSYPSDSEIRLLSHRTDLSGKAIKTWFSNTRSRRLKLFLSQEAAANTTSGHVHTRCKSGNTSLMSSVSSMGSWNRDRLSSKSSSSSLERFLSAPISEDGASPASIKAALQDSTIQMATLDRPSSIRVGGSRSLSIADSESSVSSTHSYRSSTSLLSMDSRGSRRGRKQWRRVAEFHAVSRDSSLAEEEFSPPHSPYPSPPETKFSDFKRVDTPEIRKDKLFCTSPSCSVRFQFRSDWVRHEEAVHHMPYYWICCRPDSHSETASHCLLCGSSDHTAMQHCHSCLPRDIQARTFFREDLLAQHIKRSHLGCDTSTKSIPKYLLNCWKAINPSLNDASLHCGFCGITLSTWEARQEHVFEHIKKGICKESWWPKRLSETPTATFSSKRFQCPTCSLQFRSFTEAVKFHPTCVSWSCRYLHDCLSSAQPHGSDQRCRLCQSELVAIHDAQTSDVAYLRHARNHRLRDCEQSIFTDPGLFAHHLESEHAGSVSNLAESDLVPWQRVQFLEIDGGKGLVRTGRPQAGLNCCPDHVYVYTIL</sequence>
<evidence type="ECO:0000256" key="3">
    <source>
        <dbReference type="SAM" id="MobiDB-lite"/>
    </source>
</evidence>
<dbReference type="PROSITE" id="PS50071">
    <property type="entry name" value="HOMEOBOX_2"/>
    <property type="match status" value="1"/>
</dbReference>
<dbReference type="SMART" id="SM00389">
    <property type="entry name" value="HOX"/>
    <property type="match status" value="1"/>
</dbReference>
<reference evidence="6" key="1">
    <citation type="journal article" date="2021" name="BMC Genomics">
        <title>Chromosome-level genome assembly and manually-curated proteome of model necrotroph Parastagonospora nodorum Sn15 reveals a genome-wide trove of candidate effector homologs, and redundancy of virulence-related functions within an accessory chromosome.</title>
        <authorList>
            <person name="Bertazzoni S."/>
            <person name="Jones D.A.B."/>
            <person name="Phan H.T."/>
            <person name="Tan K.-C."/>
            <person name="Hane J.K."/>
        </authorList>
    </citation>
    <scope>NUCLEOTIDE SEQUENCE [LARGE SCALE GENOMIC DNA]</scope>
    <source>
        <strain evidence="6">SN15 / ATCC MYA-4574 / FGSC 10173)</strain>
    </source>
</reference>
<dbReference type="GO" id="GO:0005634">
    <property type="term" value="C:nucleus"/>
    <property type="evidence" value="ECO:0007669"/>
    <property type="project" value="UniProtKB-SubCell"/>
</dbReference>
<dbReference type="InterPro" id="IPR001356">
    <property type="entry name" value="HD"/>
</dbReference>
<dbReference type="InterPro" id="IPR009057">
    <property type="entry name" value="Homeodomain-like_sf"/>
</dbReference>
<gene>
    <name evidence="5" type="ORF">JI435_089030</name>
</gene>